<keyword evidence="1" id="KW-1133">Transmembrane helix</keyword>
<dbReference type="PANTHER" id="PTHR11161">
    <property type="entry name" value="O-ACYLTRANSFERASE"/>
    <property type="match status" value="1"/>
</dbReference>
<reference evidence="3" key="2">
    <citation type="submission" date="2021-09" db="EMBL/GenBank/DDBJ databases">
        <authorList>
            <person name="Jia N."/>
            <person name="Wang J."/>
            <person name="Shi W."/>
            <person name="Du L."/>
            <person name="Sun Y."/>
            <person name="Zhan W."/>
            <person name="Jiang J."/>
            <person name="Wang Q."/>
            <person name="Zhang B."/>
            <person name="Ji P."/>
            <person name="Sakyi L.B."/>
            <person name="Cui X."/>
            <person name="Yuan T."/>
            <person name="Jiang B."/>
            <person name="Yang W."/>
            <person name="Lam T.T.-Y."/>
            <person name="Chang Q."/>
            <person name="Ding S."/>
            <person name="Wang X."/>
            <person name="Zhu J."/>
            <person name="Ruan X."/>
            <person name="Zhao L."/>
            <person name="Wei J."/>
            <person name="Que T."/>
            <person name="Du C."/>
            <person name="Cheng J."/>
            <person name="Dai P."/>
            <person name="Han X."/>
            <person name="Huang E."/>
            <person name="Gao Y."/>
            <person name="Liu J."/>
            <person name="Shao H."/>
            <person name="Ye R."/>
            <person name="Li L."/>
            <person name="Wei W."/>
            <person name="Wang X."/>
            <person name="Wang C."/>
            <person name="Huo Q."/>
            <person name="Li W."/>
            <person name="Guo W."/>
            <person name="Chen H."/>
            <person name="Chen S."/>
            <person name="Zhou L."/>
            <person name="Zhou L."/>
            <person name="Ni X."/>
            <person name="Tian J."/>
            <person name="Zhou Y."/>
            <person name="Sheng Y."/>
            <person name="Liu T."/>
            <person name="Pan Y."/>
            <person name="Xia L."/>
            <person name="Li J."/>
            <person name="Zhao F."/>
            <person name="Cao W."/>
        </authorList>
    </citation>
    <scope>NUCLEOTIDE SEQUENCE</scope>
    <source>
        <strain evidence="3">Rsan-2018</strain>
        <tissue evidence="3">Larvae</tissue>
    </source>
</reference>
<dbReference type="VEuPathDB" id="VectorBase:RSAN_051867"/>
<dbReference type="PANTHER" id="PTHR11161:SF0">
    <property type="entry name" value="O-ACYLTRANSFERASE LIKE PROTEIN"/>
    <property type="match status" value="1"/>
</dbReference>
<dbReference type="VEuPathDB" id="VectorBase:RSAN_036836"/>
<gene>
    <name evidence="3" type="ORF">HPB52_022663</name>
</gene>
<accession>A0A9D4PY26</accession>
<keyword evidence="1" id="KW-0812">Transmembrane</keyword>
<protein>
    <recommendedName>
        <fullName evidence="5">Acyltransferase 3 domain-containing protein</fullName>
    </recommendedName>
</protein>
<proteinExistence type="predicted"/>
<organism evidence="3 4">
    <name type="scientific">Rhipicephalus sanguineus</name>
    <name type="common">Brown dog tick</name>
    <name type="synonym">Ixodes sanguineus</name>
    <dbReference type="NCBI Taxonomy" id="34632"/>
    <lineage>
        <taxon>Eukaryota</taxon>
        <taxon>Metazoa</taxon>
        <taxon>Ecdysozoa</taxon>
        <taxon>Arthropoda</taxon>
        <taxon>Chelicerata</taxon>
        <taxon>Arachnida</taxon>
        <taxon>Acari</taxon>
        <taxon>Parasitiformes</taxon>
        <taxon>Ixodida</taxon>
        <taxon>Ixodoidea</taxon>
        <taxon>Ixodidae</taxon>
        <taxon>Rhipicephalinae</taxon>
        <taxon>Rhipicephalus</taxon>
        <taxon>Rhipicephalus</taxon>
    </lineage>
</organism>
<feature type="transmembrane region" description="Helical" evidence="1">
    <location>
        <begin position="260"/>
        <end position="279"/>
    </location>
</feature>
<dbReference type="InterPro" id="IPR052728">
    <property type="entry name" value="O2_lipid_transport_reg"/>
</dbReference>
<feature type="signal peptide" evidence="2">
    <location>
        <begin position="1"/>
        <end position="35"/>
    </location>
</feature>
<dbReference type="Proteomes" id="UP000821837">
    <property type="component" value="Unassembled WGS sequence"/>
</dbReference>
<dbReference type="EMBL" id="JABSTV010001250">
    <property type="protein sequence ID" value="KAH7957781.1"/>
    <property type="molecule type" value="Genomic_DNA"/>
</dbReference>
<name>A0A9D4PY26_RHISA</name>
<reference evidence="3" key="1">
    <citation type="journal article" date="2020" name="Cell">
        <title>Large-Scale Comparative Analyses of Tick Genomes Elucidate Their Genetic Diversity and Vector Capacities.</title>
        <authorList>
            <consortium name="Tick Genome and Microbiome Consortium (TIGMIC)"/>
            <person name="Jia N."/>
            <person name="Wang J."/>
            <person name="Shi W."/>
            <person name="Du L."/>
            <person name="Sun Y."/>
            <person name="Zhan W."/>
            <person name="Jiang J.F."/>
            <person name="Wang Q."/>
            <person name="Zhang B."/>
            <person name="Ji P."/>
            <person name="Bell-Sakyi L."/>
            <person name="Cui X.M."/>
            <person name="Yuan T.T."/>
            <person name="Jiang B.G."/>
            <person name="Yang W.F."/>
            <person name="Lam T.T."/>
            <person name="Chang Q.C."/>
            <person name="Ding S.J."/>
            <person name="Wang X.J."/>
            <person name="Zhu J.G."/>
            <person name="Ruan X.D."/>
            <person name="Zhao L."/>
            <person name="Wei J.T."/>
            <person name="Ye R.Z."/>
            <person name="Que T.C."/>
            <person name="Du C.H."/>
            <person name="Zhou Y.H."/>
            <person name="Cheng J.X."/>
            <person name="Dai P.F."/>
            <person name="Guo W.B."/>
            <person name="Han X.H."/>
            <person name="Huang E.J."/>
            <person name="Li L.F."/>
            <person name="Wei W."/>
            <person name="Gao Y.C."/>
            <person name="Liu J.Z."/>
            <person name="Shao H.Z."/>
            <person name="Wang X."/>
            <person name="Wang C.C."/>
            <person name="Yang T.C."/>
            <person name="Huo Q.B."/>
            <person name="Li W."/>
            <person name="Chen H.Y."/>
            <person name="Chen S.E."/>
            <person name="Zhou L.G."/>
            <person name="Ni X.B."/>
            <person name="Tian J.H."/>
            <person name="Sheng Y."/>
            <person name="Liu T."/>
            <person name="Pan Y.S."/>
            <person name="Xia L.Y."/>
            <person name="Li J."/>
            <person name="Zhao F."/>
            <person name="Cao W.C."/>
        </authorList>
    </citation>
    <scope>NUCLEOTIDE SEQUENCE</scope>
    <source>
        <strain evidence="3">Rsan-2018</strain>
    </source>
</reference>
<evidence type="ECO:0000313" key="3">
    <source>
        <dbReference type="EMBL" id="KAH7957781.1"/>
    </source>
</evidence>
<evidence type="ECO:0000313" key="4">
    <source>
        <dbReference type="Proteomes" id="UP000821837"/>
    </source>
</evidence>
<dbReference type="AlphaFoldDB" id="A0A9D4PY26"/>
<evidence type="ECO:0000256" key="2">
    <source>
        <dbReference type="SAM" id="SignalP"/>
    </source>
</evidence>
<keyword evidence="2" id="KW-0732">Signal</keyword>
<evidence type="ECO:0008006" key="5">
    <source>
        <dbReference type="Google" id="ProtNLM"/>
    </source>
</evidence>
<evidence type="ECO:0000256" key="1">
    <source>
        <dbReference type="SAM" id="Phobius"/>
    </source>
</evidence>
<keyword evidence="1" id="KW-0472">Membrane</keyword>
<feature type="transmembrane region" description="Helical" evidence="1">
    <location>
        <begin position="300"/>
        <end position="321"/>
    </location>
</feature>
<feature type="chain" id="PRO_5039313817" description="Acyltransferase 3 domain-containing protein" evidence="2">
    <location>
        <begin position="36"/>
        <end position="377"/>
    </location>
</feature>
<keyword evidence="4" id="KW-1185">Reference proteome</keyword>
<sequence>MPSIPLHAVGFGQASVKGLMIAVLFLLASTQLAQTSPARNGTADSSIVDIRETAMSITVSTASPEDEGRIDYAQLLRDLMPRVLSSIPASLWRRLLEADVRPECTEGLLRTLRGFRNLEPWVLRRALFEFVTAFSATSNTRVLLKVADKAKPDDYALQFLHGIRFFSIVYIVMGHCSSTVSDTWCDGFFLCFTVAKQERNGPIVFIIGVTRRLISVMLRTTDEYYTRPYYHAVCYFGGCMTYMIKEDFREARISKRLQQAGWYGCVACGLFCVFVKFAWVTSFNDVPRGLTLSAAFFDRILWTVFLAWITLACSTGRGGVLTRLLSWNAYVPLSKLSFGVYLLHLPFLKILLNASRERMYWSVFNQVASGSVHFWTT</sequence>
<comment type="caution">
    <text evidence="3">The sequence shown here is derived from an EMBL/GenBank/DDBJ whole genome shotgun (WGS) entry which is preliminary data.</text>
</comment>